<comment type="caution">
    <text evidence="2">The sequence shown here is derived from an EMBL/GenBank/DDBJ whole genome shotgun (WGS) entry which is preliminary data.</text>
</comment>
<dbReference type="EMBL" id="JAEKJZ010000001">
    <property type="protein sequence ID" value="MBN9670088.1"/>
    <property type="molecule type" value="Genomic_DNA"/>
</dbReference>
<dbReference type="AlphaFoldDB" id="A0A939EDH2"/>
<dbReference type="InterPro" id="IPR011990">
    <property type="entry name" value="TPR-like_helical_dom_sf"/>
</dbReference>
<proteinExistence type="predicted"/>
<dbReference type="SUPFAM" id="SSF81901">
    <property type="entry name" value="HCP-like"/>
    <property type="match status" value="2"/>
</dbReference>
<sequence length="538" mass="58520">MHRLGAFLVGLLLVGGVPLSAVAQSGSGEITFWESVRDSSDRAELEAYLSAYPNGQFAPLARLRLNKLQGSAAGQLSGQSPGTVPSSSGLTTAAAPGSKKTAPVQDCDRLATHPLDAKRVTVGVDYDWIDTARAVPACRTAVAAFPEELRFRYQLGRALEKAGSSEASEHLLAAANGGYPAAMTRIGQRYLTGVEFPLDTGKGIDWLTKAAARGSAQAMTLLGIAFMEDKEVPKDPDRGAGWLLKGAENGDVDAMYLLAFAYLEGDGVQQSTSSAIRWLEKASKKGDWEAALELALIHEKGRGVRKDLQKAFHWYRKAADHGSAYAHYRLAQIYRKSLVVERDDRASAEHLFRAIQDGYRISPAQLASETRPWGARFRSDFQQILKEEGFYDGAIDGSFGSQTKKAMEALSWALEDSDARVSDNDTENREMRVNIPELNVFPRASVRSQRLGSVIMDDTVVVRQRQTDHNGDQWARVCTHRYCGWVAAEFLAEPPASSVETGLDRTETVEAPVAVEPQTAAPSSETLPSIEEGLGELD</sequence>
<dbReference type="PANTHER" id="PTHR11102:SF160">
    <property type="entry name" value="ERAD-ASSOCIATED E3 UBIQUITIN-PROTEIN LIGASE COMPONENT HRD3"/>
    <property type="match status" value="1"/>
</dbReference>
<dbReference type="Pfam" id="PF08238">
    <property type="entry name" value="Sel1"/>
    <property type="match status" value="5"/>
</dbReference>
<dbReference type="InterPro" id="IPR050767">
    <property type="entry name" value="Sel1_AlgK"/>
</dbReference>
<protein>
    <submittedName>
        <fullName evidence="2">SEL1-like repeat protein</fullName>
    </submittedName>
</protein>
<organism evidence="2 3">
    <name type="scientific">Roseibium aggregatum</name>
    <dbReference type="NCBI Taxonomy" id="187304"/>
    <lineage>
        <taxon>Bacteria</taxon>
        <taxon>Pseudomonadati</taxon>
        <taxon>Pseudomonadota</taxon>
        <taxon>Alphaproteobacteria</taxon>
        <taxon>Hyphomicrobiales</taxon>
        <taxon>Stappiaceae</taxon>
        <taxon>Roseibium</taxon>
    </lineage>
</organism>
<accession>A0A939EDH2</accession>
<gene>
    <name evidence="2" type="ORF">JF539_07035</name>
</gene>
<dbReference type="Gene3D" id="1.25.40.10">
    <property type="entry name" value="Tetratricopeptide repeat domain"/>
    <property type="match status" value="1"/>
</dbReference>
<dbReference type="RefSeq" id="WP_207139605.1">
    <property type="nucleotide sequence ID" value="NZ_JAEKJZ010000001.1"/>
</dbReference>
<feature type="region of interest" description="Disordered" evidence="1">
    <location>
        <begin position="496"/>
        <end position="538"/>
    </location>
</feature>
<feature type="compositionally biased region" description="Polar residues" evidence="1">
    <location>
        <begin position="73"/>
        <end position="91"/>
    </location>
</feature>
<dbReference type="Proteomes" id="UP000664096">
    <property type="component" value="Unassembled WGS sequence"/>
</dbReference>
<name>A0A939EDH2_9HYPH</name>
<dbReference type="InterPro" id="IPR006597">
    <property type="entry name" value="Sel1-like"/>
</dbReference>
<evidence type="ECO:0000256" key="1">
    <source>
        <dbReference type="SAM" id="MobiDB-lite"/>
    </source>
</evidence>
<reference evidence="2" key="1">
    <citation type="submission" date="2020-12" db="EMBL/GenBank/DDBJ databases">
        <title>Oil enriched cultivation method for isolating marine PHA-producing bacteria.</title>
        <authorList>
            <person name="Zheng W."/>
            <person name="Yu S."/>
            <person name="Huang Y."/>
        </authorList>
    </citation>
    <scope>NUCLEOTIDE SEQUENCE</scope>
    <source>
        <strain evidence="2">SY-2-12</strain>
    </source>
</reference>
<feature type="region of interest" description="Disordered" evidence="1">
    <location>
        <begin position="73"/>
        <end position="103"/>
    </location>
</feature>
<evidence type="ECO:0000313" key="3">
    <source>
        <dbReference type="Proteomes" id="UP000664096"/>
    </source>
</evidence>
<dbReference type="SMART" id="SM00671">
    <property type="entry name" value="SEL1"/>
    <property type="match status" value="5"/>
</dbReference>
<evidence type="ECO:0000313" key="2">
    <source>
        <dbReference type="EMBL" id="MBN9670088.1"/>
    </source>
</evidence>
<dbReference type="PANTHER" id="PTHR11102">
    <property type="entry name" value="SEL-1-LIKE PROTEIN"/>
    <property type="match status" value="1"/>
</dbReference>